<reference evidence="4 5" key="1">
    <citation type="submission" date="2011-11" db="EMBL/GenBank/DDBJ databases">
        <authorList>
            <person name="Gartemann K."/>
        </authorList>
    </citation>
    <scope>NUCLEOTIDE SEQUENCE [LARGE SCALE GENOMIC DNA]</scope>
    <source>
        <strain evidence="5">NCPPB 2581</strain>
    </source>
</reference>
<dbReference type="PANTHER" id="PTHR12684">
    <property type="entry name" value="PUTATIVE PHOSPHOTRANSFERASE"/>
    <property type="match status" value="1"/>
</dbReference>
<accession>A0AAI8ZIZ3</accession>
<dbReference type="GO" id="GO:0006388">
    <property type="term" value="P:tRNA splicing, via endonucleolytic cleavage and ligation"/>
    <property type="evidence" value="ECO:0007669"/>
    <property type="project" value="TreeGrafter"/>
</dbReference>
<evidence type="ECO:0008006" key="6">
    <source>
        <dbReference type="Google" id="ProtNLM"/>
    </source>
</evidence>
<dbReference type="SUPFAM" id="SSF56112">
    <property type="entry name" value="Protein kinase-like (PK-like)"/>
    <property type="match status" value="1"/>
</dbReference>
<sequence length="1025" mass="113640">MARPTPTSIAHLYASSTQDQLPDTRVDTLSESFPSIVILAEQYGIDVADALDRWVSTVGAAGVSALIAKSTSSFEVARYIREAVSRDGQPLPLLAYLIAEERLRHDAAGISGYLKSAGTSMPDTYLQLIERLGESFLNTAFEATWKRRAVFSRALNASRAYLGYVKQEADLSNTRLRRGTLTRLGMSTVLLARFGPVQEEALREARTILLTTHEQGSEQALTYFIEASTWLYDLFGDKEAVREAARLFLSDPRRDGARCIAGAHTWLRLAGNATSSEGRAGFIHRGRESLQASSLEDNFSRKEEIAARTLLLAMFDALETQAAQGYSDLDTRCVLFPFGLRRPDTTMPKSYYRALPELIDSLRNSEHYGDYLFRDLRADLHSFFARAPETTSSDAEASLRTAIELRLGRSHRERPLGRAGVEASIAEDYFLLATMNRSTEDRRAGFRSLLRAPGSASSSPRHLTLMAKELDAHGPLRGFALEGPDEYTFAIQSGDTNAMFSAAARVAYQSADLAHVQLGGRSGVVSLRDVDGSTGQTFVFKTMSREGRDRDAAFTSRVMDSLNQYGFSSRFGIIEHLTEIKPLTQSTPGVSEIISVRRYSNGFILGQHLPLQSDTLRLATLSSTAEYLALIHHSGVDGRVMTGARRELRSKELGRWLRALTGDDVLRDRLFNRWWDEIANAPLLPRRDAHPMNWLVDADNRILAVDLESTGVRPYGYEIAQLLEDGQLLDPDDWESRRAVVKAYTDSWQFVSGQVLTEAEAFHLYQLGAIARAVRAISLPSASSQTRAFGGKILEVLSSKGEQDAVRSLALDLSQLWARQTGRVGDDEYQILSNADRRRISRAMAYRLRHDPSTPATKDGWVHVDELTDLLRSSGHKVTSAQLILIAGALGEQRFELEGYDIRAVYGHSTRTSIAYSSKNPPRVLYHATPLRNLKSILEARAGLVPGRRNWVHLTDSCSVALNAARRQQASVAVLEIDAASLDGLVYATGSTWLAKEVPASQLRLLPLREMHELVDADTSVQDEY</sequence>
<dbReference type="Pfam" id="PF01885">
    <property type="entry name" value="PTS_2-RNA"/>
    <property type="match status" value="1"/>
</dbReference>
<proteinExistence type="inferred from homology"/>
<evidence type="ECO:0000256" key="1">
    <source>
        <dbReference type="ARBA" id="ARBA00009836"/>
    </source>
</evidence>
<dbReference type="InterPro" id="IPR002745">
    <property type="entry name" value="Ptrans_KptA/Tpt1"/>
</dbReference>
<dbReference type="EMBL" id="HE614873">
    <property type="protein sequence ID" value="CCE75875.1"/>
    <property type="molecule type" value="Genomic_DNA"/>
</dbReference>
<evidence type="ECO:0000313" key="5">
    <source>
        <dbReference type="Proteomes" id="UP000012170"/>
    </source>
</evidence>
<name>A0AAI8ZIZ3_9MICO</name>
<dbReference type="InterPro" id="IPR042081">
    <property type="entry name" value="RNA_2'-PTrans_C"/>
</dbReference>
<comment type="similarity">
    <text evidence="1">Belongs to the KptA/TPT1 family.</text>
</comment>
<protein>
    <recommendedName>
        <fullName evidence="6">RNA 2'-phosphotransferase</fullName>
    </recommendedName>
</protein>
<keyword evidence="2" id="KW-0808">Transferase</keyword>
<dbReference type="PANTHER" id="PTHR12684:SF2">
    <property type="entry name" value="TRNA 2'-PHOSPHOTRANSFERASE 1"/>
    <property type="match status" value="1"/>
</dbReference>
<dbReference type="InterPro" id="IPR011009">
    <property type="entry name" value="Kinase-like_dom_sf"/>
</dbReference>
<dbReference type="KEGG" id="cmc:CMN_01932"/>
<dbReference type="SUPFAM" id="SSF56399">
    <property type="entry name" value="ADP-ribosylation"/>
    <property type="match status" value="1"/>
</dbReference>
<evidence type="ECO:0000313" key="4">
    <source>
        <dbReference type="EMBL" id="CCE75875.1"/>
    </source>
</evidence>
<dbReference type="GO" id="GO:0000215">
    <property type="term" value="F:tRNA 2'-phosphotransferase activity"/>
    <property type="evidence" value="ECO:0007669"/>
    <property type="project" value="TreeGrafter"/>
</dbReference>
<organism evidence="4 5">
    <name type="scientific">Clavibacter nebraskensis NCPPB 2581</name>
    <dbReference type="NCBI Taxonomy" id="1097677"/>
    <lineage>
        <taxon>Bacteria</taxon>
        <taxon>Bacillati</taxon>
        <taxon>Actinomycetota</taxon>
        <taxon>Actinomycetes</taxon>
        <taxon>Micrococcales</taxon>
        <taxon>Microbacteriaceae</taxon>
        <taxon>Clavibacter</taxon>
    </lineage>
</organism>
<dbReference type="AlphaFoldDB" id="A0AAI8ZIZ3"/>
<dbReference type="InterPro" id="IPR042080">
    <property type="entry name" value="RNA_2'-PTrans_N"/>
</dbReference>
<dbReference type="Gene3D" id="3.20.170.30">
    <property type="match status" value="1"/>
</dbReference>
<evidence type="ECO:0000256" key="3">
    <source>
        <dbReference type="ARBA" id="ARBA00023027"/>
    </source>
</evidence>
<keyword evidence="3" id="KW-0520">NAD</keyword>
<dbReference type="Proteomes" id="UP000012170">
    <property type="component" value="Chromosome"/>
</dbReference>
<reference evidence="5" key="2">
    <citation type="submission" date="2013-04" db="EMBL/GenBank/DDBJ databases">
        <title>The genome sequence of the maize-pathogen Clavibacter michiganensis subsp. nebraskensis.</title>
        <authorList>
            <person name="Gartemann K.H."/>
            <person name="Blom J."/>
            <person name="Dreiseikelmann B."/>
            <person name="Fluegel M."/>
            <person name="Jaenicke S."/>
            <person name="Linke B."/>
            <person name="Sczcepanowski R."/>
            <person name="Wittmann J."/>
            <person name="Goesmann A."/>
            <person name="Puehler A."/>
            <person name="Eichenlaub R."/>
            <person name="Rueckert C."/>
        </authorList>
    </citation>
    <scope>NUCLEOTIDE SEQUENCE [LARGE SCALE GENOMIC DNA]</scope>
    <source>
        <strain evidence="5">NCPPB 2581</strain>
    </source>
</reference>
<evidence type="ECO:0000256" key="2">
    <source>
        <dbReference type="ARBA" id="ARBA00022679"/>
    </source>
</evidence>
<dbReference type="Gene3D" id="1.10.10.970">
    <property type="entry name" value="RNA 2'-phosphotransferase, Tpt1/KptA family, N-terminal domain"/>
    <property type="match status" value="1"/>
</dbReference>
<gene>
    <name evidence="4" type="ORF">CMN_01932</name>
</gene>